<evidence type="ECO:0000256" key="4">
    <source>
        <dbReference type="ARBA" id="ARBA00022833"/>
    </source>
</evidence>
<dbReference type="Proteomes" id="UP000835052">
    <property type="component" value="Unassembled WGS sequence"/>
</dbReference>
<protein>
    <recommendedName>
        <fullName evidence="6">Pep3/Vps18 beta-propeller domain-containing protein</fullName>
    </recommendedName>
</protein>
<dbReference type="GO" id="GO:0007040">
    <property type="term" value="P:lysosome organization"/>
    <property type="evidence" value="ECO:0007669"/>
    <property type="project" value="TreeGrafter"/>
</dbReference>
<evidence type="ECO:0000313" key="7">
    <source>
        <dbReference type="EMBL" id="CAD6192203.1"/>
    </source>
</evidence>
<sequence length="986" mass="112121">MLANNSNSQNGIFVRSTLDFKKDLKVHRLVSLGHFLVKNGEMLAAISDKIVLHQSVSTSDRQTELSLPLLQGDAIAHVHLSLSGFHAIVSTKNGQNFYIHMKTNSVHHLKKLNKVISAVGWNPECLKDTETGPILLGTQQGAVLEMSLSSSGMVHFLKEHTPSLSFGQSGQNSVAPITDIQLFAVNFDDPHANKWILIISQPTRISCLSASIDPAPVRPSGFTSSASLQAGLLMPEAPQTVFHPFFNSKDVQFNCLYATTTDAASKGKLQPKSCLVFHPQTSEPSRFAWLTSEGVITGSVNVYAEKIQDVLVEQHNIEHRLIEGRIEAAVGISLTEYHLTLAYSSRLLDVWPNDLGSAQGLTSDPSSEFLWLHTSTVCMKYRPNDEARYVWRVFLDRGEYSKALQIARTRLNVEPEAHEMVLRKQADFYIDEKNFTAAAEILAQSNEPFESIVLKFLSIQENRKMGLKTLLDKKLERMNRPEDRMKRDALVIWLLEVQLTELAELRRCKDKEAEVRDVVDHVQRFLMRKNVFDAVQTNLQAVYRMMVSHADFDLQLFVANAVKDVRTIVNILMLREQYNSVLEVLKTQSNMDFTYEMAPLLIEHIPKQLFLFLLQNERVRPLKILPTLSLCLKTDVMAIPAMKYIDWAITRANCNDKRLHNLLIQMIAKFRPNSLLEYFTKCGTQRNNIPYDLEFAMRTCEQQHIEECVVYLFCVAEMFFEAVEKALKISVDLAKRCAKMMDMNEEDLFDIPISTEPRFSREYRKRIWLMIANHMIASGVEATECIGLLRESKEALSIQDILPLFPEFTKIDDFKDALCACLREHSVKIMDLQQAMKDATQIAAEIREKSDKLKNRVVVVKPGELCSSCARSLTAAPFFAHSCRHFFHRECLEIAMKPFLDANAAKSLEDLIVKEKRLFVQMEHILKVGRKSDAADVEAQFEQVEREIGKILGSDCPFCGTVAISLIDKPFFEDEEYELDENSWIV</sequence>
<gene>
    <name evidence="7" type="ORF">CAUJ_LOCUS8122</name>
</gene>
<dbReference type="GO" id="GO:0048284">
    <property type="term" value="P:organelle fusion"/>
    <property type="evidence" value="ECO:0007669"/>
    <property type="project" value="TreeGrafter"/>
</dbReference>
<dbReference type="AlphaFoldDB" id="A0A8S1H8L9"/>
<dbReference type="GO" id="GO:0030897">
    <property type="term" value="C:HOPS complex"/>
    <property type="evidence" value="ECO:0007669"/>
    <property type="project" value="TreeGrafter"/>
</dbReference>
<dbReference type="OrthoDB" id="1845386at2759"/>
<dbReference type="GO" id="GO:0007032">
    <property type="term" value="P:endosome organization"/>
    <property type="evidence" value="ECO:0007669"/>
    <property type="project" value="TreeGrafter"/>
</dbReference>
<dbReference type="GO" id="GO:0008270">
    <property type="term" value="F:zinc ion binding"/>
    <property type="evidence" value="ECO:0007669"/>
    <property type="project" value="UniProtKB-KW"/>
</dbReference>
<dbReference type="GO" id="GO:0030674">
    <property type="term" value="F:protein-macromolecule adaptor activity"/>
    <property type="evidence" value="ECO:0007669"/>
    <property type="project" value="TreeGrafter"/>
</dbReference>
<dbReference type="PANTHER" id="PTHR23323:SF26">
    <property type="entry name" value="VACUOLAR PROTEIN SORTING-ASSOCIATED PROTEIN 18 HOMOLOG"/>
    <property type="match status" value="1"/>
</dbReference>
<feature type="domain" description="Pep3/Vps18 beta-propeller" evidence="6">
    <location>
        <begin position="32"/>
        <end position="376"/>
    </location>
</feature>
<organism evidence="7 8">
    <name type="scientific">Caenorhabditis auriculariae</name>
    <dbReference type="NCBI Taxonomy" id="2777116"/>
    <lineage>
        <taxon>Eukaryota</taxon>
        <taxon>Metazoa</taxon>
        <taxon>Ecdysozoa</taxon>
        <taxon>Nematoda</taxon>
        <taxon>Chromadorea</taxon>
        <taxon>Rhabditida</taxon>
        <taxon>Rhabditina</taxon>
        <taxon>Rhabditomorpha</taxon>
        <taxon>Rhabditoidea</taxon>
        <taxon>Rhabditidae</taxon>
        <taxon>Peloderinae</taxon>
        <taxon>Caenorhabditis</taxon>
    </lineage>
</organism>
<evidence type="ECO:0000256" key="1">
    <source>
        <dbReference type="ARBA" id="ARBA00004492"/>
    </source>
</evidence>
<keyword evidence="5" id="KW-0175">Coiled coil</keyword>
<evidence type="ECO:0000256" key="5">
    <source>
        <dbReference type="SAM" id="Coils"/>
    </source>
</evidence>
<dbReference type="GO" id="GO:0031902">
    <property type="term" value="C:late endosome membrane"/>
    <property type="evidence" value="ECO:0007669"/>
    <property type="project" value="UniProtKB-SubCell"/>
</dbReference>
<evidence type="ECO:0000256" key="3">
    <source>
        <dbReference type="ARBA" id="ARBA00022771"/>
    </source>
</evidence>
<reference evidence="7" key="1">
    <citation type="submission" date="2020-10" db="EMBL/GenBank/DDBJ databases">
        <authorList>
            <person name="Kikuchi T."/>
        </authorList>
    </citation>
    <scope>NUCLEOTIDE SEQUENCE</scope>
    <source>
        <strain evidence="7">NKZ352</strain>
    </source>
</reference>
<dbReference type="GO" id="GO:0006904">
    <property type="term" value="P:vesicle docking involved in exocytosis"/>
    <property type="evidence" value="ECO:0007669"/>
    <property type="project" value="TreeGrafter"/>
</dbReference>
<dbReference type="GO" id="GO:0008333">
    <property type="term" value="P:endosome to lysosome transport"/>
    <property type="evidence" value="ECO:0007669"/>
    <property type="project" value="TreeGrafter"/>
</dbReference>
<dbReference type="PANTHER" id="PTHR23323">
    <property type="entry name" value="VACUOLAR PROTEIN SORTING-ASSOCIATED PROTEIN"/>
    <property type="match status" value="1"/>
</dbReference>
<keyword evidence="4" id="KW-0862">Zinc</keyword>
<feature type="coiled-coil region" evidence="5">
    <location>
        <begin position="829"/>
        <end position="856"/>
    </location>
</feature>
<evidence type="ECO:0000259" key="6">
    <source>
        <dbReference type="Pfam" id="PF05131"/>
    </source>
</evidence>
<evidence type="ECO:0000313" key="8">
    <source>
        <dbReference type="Proteomes" id="UP000835052"/>
    </source>
</evidence>
<comment type="caution">
    <text evidence="7">The sequence shown here is derived from an EMBL/GenBank/DDBJ whole genome shotgun (WGS) entry which is preliminary data.</text>
</comment>
<dbReference type="EMBL" id="CAJGYM010000026">
    <property type="protein sequence ID" value="CAD6192203.1"/>
    <property type="molecule type" value="Genomic_DNA"/>
</dbReference>
<evidence type="ECO:0000256" key="2">
    <source>
        <dbReference type="ARBA" id="ARBA00022723"/>
    </source>
</evidence>
<proteinExistence type="predicted"/>
<name>A0A8S1H8L9_9PELO</name>
<keyword evidence="8" id="KW-1185">Reference proteome</keyword>
<accession>A0A8S1H8L9</accession>
<comment type="subcellular location">
    <subcellularLocation>
        <location evidence="1">Late endosome membrane</location>
        <topology evidence="1">Peripheral membrane protein</topology>
        <orientation evidence="1">Cytoplasmic side</orientation>
    </subcellularLocation>
</comment>
<dbReference type="Pfam" id="PF05131">
    <property type="entry name" value="Pep3_Vps18"/>
    <property type="match status" value="1"/>
</dbReference>
<keyword evidence="2" id="KW-0479">Metal-binding</keyword>
<dbReference type="InterPro" id="IPR007810">
    <property type="entry name" value="Pep3/Vps18_beta-prop"/>
</dbReference>
<keyword evidence="3" id="KW-0863">Zinc-finger</keyword>